<accession>A0A834LTY9</accession>
<proteinExistence type="predicted"/>
<name>A0A834LTY9_RHOSS</name>
<sequence>MISILAKARKFDIAWALINEMRGENGKGKSLVTSKTLLILIRRYCAIHEVGKAINTFYAHKLFKFEVGMEEFHDFLSALCRYKNVRDAELTRMDFDIMFILMFHQILSYAHPRIVATAIFDENARGAAFAYRIWVHVNFMVLPRGFEEFLVPRLKNVLLWTCSILVLLMVLMESFQSLLAEGREEQIIGIVDEPADAAI</sequence>
<dbReference type="InterPro" id="IPR011990">
    <property type="entry name" value="TPR-like_helical_dom_sf"/>
</dbReference>
<reference evidence="1" key="1">
    <citation type="submission" date="2019-11" db="EMBL/GenBank/DDBJ databases">
        <authorList>
            <person name="Liu Y."/>
            <person name="Hou J."/>
            <person name="Li T.-Q."/>
            <person name="Guan C.-H."/>
            <person name="Wu X."/>
            <person name="Wu H.-Z."/>
            <person name="Ling F."/>
            <person name="Zhang R."/>
            <person name="Shi X.-G."/>
            <person name="Ren J.-P."/>
            <person name="Chen E.-F."/>
            <person name="Sun J.-M."/>
        </authorList>
    </citation>
    <scope>NUCLEOTIDE SEQUENCE</scope>
    <source>
        <strain evidence="1">Adult_tree_wgs_1</strain>
        <tissue evidence="1">Leaves</tissue>
    </source>
</reference>
<protein>
    <recommendedName>
        <fullName evidence="3">Pentatricopeptide repeat-containing protein</fullName>
    </recommendedName>
</protein>
<evidence type="ECO:0008006" key="3">
    <source>
        <dbReference type="Google" id="ProtNLM"/>
    </source>
</evidence>
<dbReference type="AlphaFoldDB" id="A0A834LTY9"/>
<dbReference type="Proteomes" id="UP000626092">
    <property type="component" value="Unassembled WGS sequence"/>
</dbReference>
<comment type="caution">
    <text evidence="1">The sequence shown here is derived from an EMBL/GenBank/DDBJ whole genome shotgun (WGS) entry which is preliminary data.</text>
</comment>
<dbReference type="EMBL" id="WJXA01000002">
    <property type="protein sequence ID" value="KAF7150372.1"/>
    <property type="molecule type" value="Genomic_DNA"/>
</dbReference>
<keyword evidence="2" id="KW-1185">Reference proteome</keyword>
<evidence type="ECO:0000313" key="1">
    <source>
        <dbReference type="EMBL" id="KAF7150372.1"/>
    </source>
</evidence>
<dbReference type="Gene3D" id="1.25.40.10">
    <property type="entry name" value="Tetratricopeptide repeat domain"/>
    <property type="match status" value="1"/>
</dbReference>
<dbReference type="OrthoDB" id="185373at2759"/>
<evidence type="ECO:0000313" key="2">
    <source>
        <dbReference type="Proteomes" id="UP000626092"/>
    </source>
</evidence>
<gene>
    <name evidence="1" type="ORF">RHSIM_Rhsim02G0200500</name>
</gene>
<organism evidence="1 2">
    <name type="scientific">Rhododendron simsii</name>
    <name type="common">Sims's rhododendron</name>
    <dbReference type="NCBI Taxonomy" id="118357"/>
    <lineage>
        <taxon>Eukaryota</taxon>
        <taxon>Viridiplantae</taxon>
        <taxon>Streptophyta</taxon>
        <taxon>Embryophyta</taxon>
        <taxon>Tracheophyta</taxon>
        <taxon>Spermatophyta</taxon>
        <taxon>Magnoliopsida</taxon>
        <taxon>eudicotyledons</taxon>
        <taxon>Gunneridae</taxon>
        <taxon>Pentapetalae</taxon>
        <taxon>asterids</taxon>
        <taxon>Ericales</taxon>
        <taxon>Ericaceae</taxon>
        <taxon>Ericoideae</taxon>
        <taxon>Rhodoreae</taxon>
        <taxon>Rhododendron</taxon>
    </lineage>
</organism>